<comment type="caution">
    <text evidence="5">The sequence shown here is derived from an EMBL/GenBank/DDBJ whole genome shotgun (WGS) entry which is preliminary data.</text>
</comment>
<reference evidence="6" key="1">
    <citation type="journal article" date="2019" name="Int. J. Syst. Evol. Microbiol.">
        <title>The Global Catalogue of Microorganisms (GCM) 10K type strain sequencing project: providing services to taxonomists for standard genome sequencing and annotation.</title>
        <authorList>
            <consortium name="The Broad Institute Genomics Platform"/>
            <consortium name="The Broad Institute Genome Sequencing Center for Infectious Disease"/>
            <person name="Wu L."/>
            <person name="Ma J."/>
        </authorList>
    </citation>
    <scope>NUCLEOTIDE SEQUENCE [LARGE SCALE GENOMIC DNA]</scope>
    <source>
        <strain evidence="6">CGMCC 4.7177</strain>
    </source>
</reference>
<feature type="compositionally biased region" description="Polar residues" evidence="2">
    <location>
        <begin position="47"/>
        <end position="56"/>
    </location>
</feature>
<dbReference type="InterPro" id="IPR030678">
    <property type="entry name" value="Peptide/Ni-bd"/>
</dbReference>
<evidence type="ECO:0000256" key="2">
    <source>
        <dbReference type="SAM" id="MobiDB-lite"/>
    </source>
</evidence>
<dbReference type="PROSITE" id="PS51257">
    <property type="entry name" value="PROKAR_LIPOPROTEIN"/>
    <property type="match status" value="1"/>
</dbReference>
<evidence type="ECO:0000313" key="5">
    <source>
        <dbReference type="EMBL" id="MFD1929180.1"/>
    </source>
</evidence>
<sequence length="538" mass="60932">MGKKKSWLWICLLFILCLIISACSGEKDQDVDAKEDDTQDENDITEENNPTRGGTLSFAFNAQPPTLDPAATTATATRDISRNIFEQLVTFDSNMNVQPMLAESFEVDVEGNKVVFKLREGIKFHNGEEMTQEDVIASMEMWAGKSAQAKSFLEGITFESGDDNTVVAQLEKTGSIDMFVFADVTQIAAIMPKEIVEAATESGVTEYIGTGPYKLEEWRQDQHIKLTRFEDYQSRNEPADGLSGEKNAYVDEIVFEFVTDPSTRVSGLQAGNYHIGNFIPYDNAEQLEKDTEVENSINQASFPGIVFNKKQGLFSNILMRKAVAAALNIEDLMFATYGNEKFFGLNHELMLKEQTDWYTDAGSDQYNQKDPEKAKKLLEEAGYKGEEIRILTSREYDDYYTIAVVTQQQLKEIGMNVTLEVYDWSSVLEKRANPDAYEMFISGWALRPTPIQYPFLDSQAEWPGWTASDEMDRLIEEIINATNQEEIVALTAEFQKEFWDYLPIIKPGNSVEISSYRTEIEGFDYLVGPILWNVTINE</sequence>
<feature type="signal peptide" evidence="3">
    <location>
        <begin position="1"/>
        <end position="24"/>
    </location>
</feature>
<proteinExistence type="predicted"/>
<feature type="compositionally biased region" description="Acidic residues" evidence="2">
    <location>
        <begin position="33"/>
        <end position="46"/>
    </location>
</feature>
<protein>
    <submittedName>
        <fullName evidence="5">ABC transporter substrate-binding protein</fullName>
    </submittedName>
</protein>
<dbReference type="PIRSF" id="PIRSF002741">
    <property type="entry name" value="MppA"/>
    <property type="match status" value="1"/>
</dbReference>
<keyword evidence="6" id="KW-1185">Reference proteome</keyword>
<name>A0ABW4SI44_9BACL</name>
<gene>
    <name evidence="5" type="ORF">ACFSFY_14150</name>
</gene>
<keyword evidence="1 3" id="KW-0732">Signal</keyword>
<dbReference type="Pfam" id="PF00496">
    <property type="entry name" value="SBP_bac_5"/>
    <property type="match status" value="1"/>
</dbReference>
<dbReference type="Proteomes" id="UP001597218">
    <property type="component" value="Unassembled WGS sequence"/>
</dbReference>
<evidence type="ECO:0000256" key="3">
    <source>
        <dbReference type="SAM" id="SignalP"/>
    </source>
</evidence>
<dbReference type="InterPro" id="IPR000914">
    <property type="entry name" value="SBP_5_dom"/>
</dbReference>
<dbReference type="Gene3D" id="3.10.105.10">
    <property type="entry name" value="Dipeptide-binding Protein, Domain 3"/>
    <property type="match status" value="1"/>
</dbReference>
<evidence type="ECO:0000313" key="6">
    <source>
        <dbReference type="Proteomes" id="UP001597218"/>
    </source>
</evidence>
<dbReference type="PANTHER" id="PTHR30290">
    <property type="entry name" value="PERIPLASMIC BINDING COMPONENT OF ABC TRANSPORTER"/>
    <property type="match status" value="1"/>
</dbReference>
<feature type="region of interest" description="Disordered" evidence="2">
    <location>
        <begin position="31"/>
        <end position="56"/>
    </location>
</feature>
<dbReference type="SUPFAM" id="SSF53850">
    <property type="entry name" value="Periplasmic binding protein-like II"/>
    <property type="match status" value="1"/>
</dbReference>
<evidence type="ECO:0000256" key="1">
    <source>
        <dbReference type="ARBA" id="ARBA00022729"/>
    </source>
</evidence>
<feature type="domain" description="Solute-binding protein family 5" evidence="4">
    <location>
        <begin position="96"/>
        <end position="450"/>
    </location>
</feature>
<dbReference type="EMBL" id="JBHUGI010000034">
    <property type="protein sequence ID" value="MFD1929180.1"/>
    <property type="molecule type" value="Genomic_DNA"/>
</dbReference>
<dbReference type="PANTHER" id="PTHR30290:SF38">
    <property type="entry name" value="D,D-DIPEPTIDE-BINDING PERIPLASMIC PROTEIN DDPA-RELATED"/>
    <property type="match status" value="1"/>
</dbReference>
<evidence type="ECO:0000259" key="4">
    <source>
        <dbReference type="Pfam" id="PF00496"/>
    </source>
</evidence>
<accession>A0ABW4SI44</accession>
<organism evidence="5 6">
    <name type="scientific">Sporosarcina siberiensis</name>
    <dbReference type="NCBI Taxonomy" id="1365606"/>
    <lineage>
        <taxon>Bacteria</taxon>
        <taxon>Bacillati</taxon>
        <taxon>Bacillota</taxon>
        <taxon>Bacilli</taxon>
        <taxon>Bacillales</taxon>
        <taxon>Caryophanaceae</taxon>
        <taxon>Sporosarcina</taxon>
    </lineage>
</organism>
<dbReference type="Gene3D" id="3.40.190.10">
    <property type="entry name" value="Periplasmic binding protein-like II"/>
    <property type="match status" value="1"/>
</dbReference>
<feature type="chain" id="PRO_5047383850" evidence="3">
    <location>
        <begin position="25"/>
        <end position="538"/>
    </location>
</feature>
<dbReference type="RefSeq" id="WP_381539113.1">
    <property type="nucleotide sequence ID" value="NZ_JBHUGI010000034.1"/>
</dbReference>
<dbReference type="InterPro" id="IPR039424">
    <property type="entry name" value="SBP_5"/>
</dbReference>
<dbReference type="CDD" id="cd08502">
    <property type="entry name" value="PBP2_NikA_DppA_OppA_like_16"/>
    <property type="match status" value="1"/>
</dbReference>